<dbReference type="AlphaFoldDB" id="A0AAD6ZIV2"/>
<feature type="non-terminal residue" evidence="1">
    <location>
        <position position="170"/>
    </location>
</feature>
<reference evidence="1" key="1">
    <citation type="submission" date="2023-03" db="EMBL/GenBank/DDBJ databases">
        <title>Massive genome expansion in bonnet fungi (Mycena s.s.) driven by repeated elements and novel gene families across ecological guilds.</title>
        <authorList>
            <consortium name="Lawrence Berkeley National Laboratory"/>
            <person name="Harder C.B."/>
            <person name="Miyauchi S."/>
            <person name="Viragh M."/>
            <person name="Kuo A."/>
            <person name="Thoen E."/>
            <person name="Andreopoulos B."/>
            <person name="Lu D."/>
            <person name="Skrede I."/>
            <person name="Drula E."/>
            <person name="Henrissat B."/>
            <person name="Morin E."/>
            <person name="Kohler A."/>
            <person name="Barry K."/>
            <person name="LaButti K."/>
            <person name="Morin E."/>
            <person name="Salamov A."/>
            <person name="Lipzen A."/>
            <person name="Mereny Z."/>
            <person name="Hegedus B."/>
            <person name="Baldrian P."/>
            <person name="Stursova M."/>
            <person name="Weitz H."/>
            <person name="Taylor A."/>
            <person name="Grigoriev I.V."/>
            <person name="Nagy L.G."/>
            <person name="Martin F."/>
            <person name="Kauserud H."/>
        </authorList>
    </citation>
    <scope>NUCLEOTIDE SEQUENCE</scope>
    <source>
        <strain evidence="1">CBHHK002</strain>
    </source>
</reference>
<name>A0AAD6ZIV2_9AGAR</name>
<evidence type="ECO:0000313" key="1">
    <source>
        <dbReference type="EMBL" id="KAJ7323971.1"/>
    </source>
</evidence>
<proteinExistence type="predicted"/>
<dbReference type="Proteomes" id="UP001218218">
    <property type="component" value="Unassembled WGS sequence"/>
</dbReference>
<gene>
    <name evidence="1" type="ORF">DFH08DRAFT_711568</name>
</gene>
<sequence>MTHLFYSNSRSSSPALVIEIDSVNAEKPIESLCTGIQLIFPAGENQHTTYPFGIHAKYSLPWDYFSEGHRFFLRSTSCRRRVAGSEPRPCRACNDLDRRDDMLHEIRERIANGINENVPLIFFPVGGLIQRIRKKNDQLQAMRLTNLNDARMLAGKIAGLDLHKQFMMAI</sequence>
<organism evidence="1 2">
    <name type="scientific">Mycena albidolilacea</name>
    <dbReference type="NCBI Taxonomy" id="1033008"/>
    <lineage>
        <taxon>Eukaryota</taxon>
        <taxon>Fungi</taxon>
        <taxon>Dikarya</taxon>
        <taxon>Basidiomycota</taxon>
        <taxon>Agaricomycotina</taxon>
        <taxon>Agaricomycetes</taxon>
        <taxon>Agaricomycetidae</taxon>
        <taxon>Agaricales</taxon>
        <taxon>Marasmiineae</taxon>
        <taxon>Mycenaceae</taxon>
        <taxon>Mycena</taxon>
    </lineage>
</organism>
<protein>
    <submittedName>
        <fullName evidence="1">Uncharacterized protein</fullName>
    </submittedName>
</protein>
<evidence type="ECO:0000313" key="2">
    <source>
        <dbReference type="Proteomes" id="UP001218218"/>
    </source>
</evidence>
<accession>A0AAD6ZIV2</accession>
<keyword evidence="2" id="KW-1185">Reference proteome</keyword>
<comment type="caution">
    <text evidence="1">The sequence shown here is derived from an EMBL/GenBank/DDBJ whole genome shotgun (WGS) entry which is preliminary data.</text>
</comment>
<dbReference type="EMBL" id="JARIHO010000045">
    <property type="protein sequence ID" value="KAJ7323971.1"/>
    <property type="molecule type" value="Genomic_DNA"/>
</dbReference>